<sequence>MYSTLITAVALFAAPALAAFAVNDPELKQCGTSKISWEKTQGPYNVIAVSAADPCGEPLVEIGDFEGSSIQWKATIPAGTIVQISVADASDDEAWSKNITVAASDDASCLTSTSVTPGSTTTTGSTTDSTTGGSTTSSTTDSTDTDGTTGSGVEAVGAANAGSNRFLDSAAPSARQASVPIMALSAIAAVAALAL</sequence>
<protein>
    <recommendedName>
        <fullName evidence="5">GPI anchored protein</fullName>
    </recommendedName>
</protein>
<keyword evidence="2" id="KW-0732">Signal</keyword>
<dbReference type="OrthoDB" id="3259746at2759"/>
<comment type="caution">
    <text evidence="3">The sequence shown here is derived from an EMBL/GenBank/DDBJ whole genome shotgun (WGS) entry which is preliminary data.</text>
</comment>
<evidence type="ECO:0000313" key="4">
    <source>
        <dbReference type="Proteomes" id="UP001140091"/>
    </source>
</evidence>
<feature type="non-terminal residue" evidence="3">
    <location>
        <position position="1"/>
    </location>
</feature>
<organism evidence="3 4">
    <name type="scientific">Candolleomyces eurysporus</name>
    <dbReference type="NCBI Taxonomy" id="2828524"/>
    <lineage>
        <taxon>Eukaryota</taxon>
        <taxon>Fungi</taxon>
        <taxon>Dikarya</taxon>
        <taxon>Basidiomycota</taxon>
        <taxon>Agaricomycotina</taxon>
        <taxon>Agaricomycetes</taxon>
        <taxon>Agaricomycetidae</taxon>
        <taxon>Agaricales</taxon>
        <taxon>Agaricineae</taxon>
        <taxon>Psathyrellaceae</taxon>
        <taxon>Candolleomyces</taxon>
    </lineage>
</organism>
<feature type="chain" id="PRO_5040952805" description="GPI anchored protein" evidence="2">
    <location>
        <begin position="19"/>
        <end position="195"/>
    </location>
</feature>
<accession>A0A9W8MF84</accession>
<dbReference type="PANTHER" id="PTHR37487">
    <property type="entry name" value="CHROMOSOME 1, WHOLE GENOME SHOTGUN SEQUENCE"/>
    <property type="match status" value="1"/>
</dbReference>
<keyword evidence="4" id="KW-1185">Reference proteome</keyword>
<evidence type="ECO:0000313" key="3">
    <source>
        <dbReference type="EMBL" id="KAJ2926933.1"/>
    </source>
</evidence>
<evidence type="ECO:0008006" key="5">
    <source>
        <dbReference type="Google" id="ProtNLM"/>
    </source>
</evidence>
<dbReference type="Proteomes" id="UP001140091">
    <property type="component" value="Unassembled WGS sequence"/>
</dbReference>
<feature type="signal peptide" evidence="2">
    <location>
        <begin position="1"/>
        <end position="18"/>
    </location>
</feature>
<reference evidence="3" key="1">
    <citation type="submission" date="2022-06" db="EMBL/GenBank/DDBJ databases">
        <title>Genome Sequence of Candolleomyces eurysporus.</title>
        <authorList>
            <person name="Buettner E."/>
        </authorList>
    </citation>
    <scope>NUCLEOTIDE SEQUENCE</scope>
    <source>
        <strain evidence="3">VTCC 930004</strain>
    </source>
</reference>
<feature type="compositionally biased region" description="Low complexity" evidence="1">
    <location>
        <begin position="111"/>
        <end position="152"/>
    </location>
</feature>
<dbReference type="AlphaFoldDB" id="A0A9W8MF84"/>
<name>A0A9W8MF84_9AGAR</name>
<dbReference type="PANTHER" id="PTHR37487:SF3">
    <property type="entry name" value="CLEAVAGE_POLYADENYLATION SPECIFICITY FACTOR A SUBUNIT N-TERMINAL DOMAIN-CONTAINING PROTEIN"/>
    <property type="match status" value="1"/>
</dbReference>
<evidence type="ECO:0000256" key="1">
    <source>
        <dbReference type="SAM" id="MobiDB-lite"/>
    </source>
</evidence>
<gene>
    <name evidence="3" type="ORF">H1R20_g10170</name>
</gene>
<dbReference type="EMBL" id="JANBPK010001042">
    <property type="protein sequence ID" value="KAJ2926933.1"/>
    <property type="molecule type" value="Genomic_DNA"/>
</dbReference>
<evidence type="ECO:0000256" key="2">
    <source>
        <dbReference type="SAM" id="SignalP"/>
    </source>
</evidence>
<feature type="region of interest" description="Disordered" evidence="1">
    <location>
        <begin position="109"/>
        <end position="155"/>
    </location>
</feature>
<proteinExistence type="predicted"/>